<dbReference type="InterPro" id="IPR018376">
    <property type="entry name" value="Enoyl-CoA_hyd/isom_CS"/>
</dbReference>
<dbReference type="Proteomes" id="UP000199529">
    <property type="component" value="Unassembled WGS sequence"/>
</dbReference>
<name>A0A1H3B4U5_9PSEU</name>
<reference evidence="4" key="1">
    <citation type="submission" date="2016-10" db="EMBL/GenBank/DDBJ databases">
        <authorList>
            <person name="Varghese N."/>
            <person name="Submissions S."/>
        </authorList>
    </citation>
    <scope>NUCLEOTIDE SEQUENCE [LARGE SCALE GENOMIC DNA]</scope>
    <source>
        <strain evidence="4">CGMCC 4.3530</strain>
    </source>
</reference>
<keyword evidence="4" id="KW-1185">Reference proteome</keyword>
<accession>A0A1H3B4U5</accession>
<evidence type="ECO:0000256" key="1">
    <source>
        <dbReference type="ARBA" id="ARBA00005254"/>
    </source>
</evidence>
<sequence length="276" mass="28572">MKGGANMASTPPATVSLDVDGAIARIIIDNAARANALNRSMLDGLAGHLDTAARRADVSVIILSGAGPNFCAGLDISEIAERPVAGIEEEFVRVEEILAGCPKPTIAAIRGHCVGGGAQLAVACDLRITSEQAKFAITPAKLGLIYPTSSLDRLVRIIGPAATKRLIFTADAITASTALHYGLVTDVVDEEELDAAAHRIAATIATRAPTTIAAAKQMTDEATVNGRVTDELHRRWQSAPNPDLGVGLAAFAARAQPVFGAATNDPRKVPNASDIA</sequence>
<protein>
    <submittedName>
        <fullName evidence="3">Enoyl-CoA hydratase/carnithine racemase</fullName>
    </submittedName>
</protein>
<dbReference type="PANTHER" id="PTHR11941:SF127">
    <property type="entry name" value="ENOYL-COA HYDRATASE ECHA18 (ENOYL HYDRASE) (UNSATURATED ACYL-COA HYDRATASE) (CROTONASE)-RELATED"/>
    <property type="match status" value="1"/>
</dbReference>
<dbReference type="STRING" id="418495.SAMN05216215_101067"/>
<evidence type="ECO:0000313" key="4">
    <source>
        <dbReference type="Proteomes" id="UP000199529"/>
    </source>
</evidence>
<dbReference type="RefSeq" id="WP_218157309.1">
    <property type="nucleotide sequence ID" value="NZ_FNOK01000010.1"/>
</dbReference>
<dbReference type="PROSITE" id="PS00166">
    <property type="entry name" value="ENOYL_COA_HYDRATASE"/>
    <property type="match status" value="1"/>
</dbReference>
<dbReference type="Gene3D" id="3.90.226.10">
    <property type="entry name" value="2-enoyl-CoA Hydratase, Chain A, domain 1"/>
    <property type="match status" value="1"/>
</dbReference>
<dbReference type="InterPro" id="IPR029045">
    <property type="entry name" value="ClpP/crotonase-like_dom_sf"/>
</dbReference>
<dbReference type="SUPFAM" id="SSF52096">
    <property type="entry name" value="ClpP/crotonase"/>
    <property type="match status" value="1"/>
</dbReference>
<comment type="similarity">
    <text evidence="1 2">Belongs to the enoyl-CoA hydratase/isomerase family.</text>
</comment>
<dbReference type="CDD" id="cd06558">
    <property type="entry name" value="crotonase-like"/>
    <property type="match status" value="1"/>
</dbReference>
<dbReference type="AlphaFoldDB" id="A0A1H3B4U5"/>
<dbReference type="EMBL" id="FNOK01000010">
    <property type="protein sequence ID" value="SDX36952.1"/>
    <property type="molecule type" value="Genomic_DNA"/>
</dbReference>
<gene>
    <name evidence="3" type="ORF">SAMN05216215_101067</name>
</gene>
<dbReference type="InterPro" id="IPR001753">
    <property type="entry name" value="Enoyl-CoA_hydra/iso"/>
</dbReference>
<evidence type="ECO:0000313" key="3">
    <source>
        <dbReference type="EMBL" id="SDX36952.1"/>
    </source>
</evidence>
<organism evidence="3 4">
    <name type="scientific">Saccharopolyspora shandongensis</name>
    <dbReference type="NCBI Taxonomy" id="418495"/>
    <lineage>
        <taxon>Bacteria</taxon>
        <taxon>Bacillati</taxon>
        <taxon>Actinomycetota</taxon>
        <taxon>Actinomycetes</taxon>
        <taxon>Pseudonocardiales</taxon>
        <taxon>Pseudonocardiaceae</taxon>
        <taxon>Saccharopolyspora</taxon>
    </lineage>
</organism>
<evidence type="ECO:0000256" key="2">
    <source>
        <dbReference type="RuleBase" id="RU003707"/>
    </source>
</evidence>
<dbReference type="GO" id="GO:0003824">
    <property type="term" value="F:catalytic activity"/>
    <property type="evidence" value="ECO:0007669"/>
    <property type="project" value="InterPro"/>
</dbReference>
<proteinExistence type="inferred from homology"/>
<dbReference type="PANTHER" id="PTHR11941">
    <property type="entry name" value="ENOYL-COA HYDRATASE-RELATED"/>
    <property type="match status" value="1"/>
</dbReference>
<dbReference type="GO" id="GO:0006635">
    <property type="term" value="P:fatty acid beta-oxidation"/>
    <property type="evidence" value="ECO:0007669"/>
    <property type="project" value="TreeGrafter"/>
</dbReference>
<dbReference type="Pfam" id="PF00378">
    <property type="entry name" value="ECH_1"/>
    <property type="match status" value="1"/>
</dbReference>